<evidence type="ECO:0000256" key="1">
    <source>
        <dbReference type="SAM" id="Phobius"/>
    </source>
</evidence>
<protein>
    <submittedName>
        <fullName evidence="2">Uncharacterized protein</fullName>
    </submittedName>
</protein>
<proteinExistence type="predicted"/>
<feature type="transmembrane region" description="Helical" evidence="1">
    <location>
        <begin position="12"/>
        <end position="31"/>
    </location>
</feature>
<sequence length="79" mass="8962">MATISEDSYNVLFISAVIISILFLFSTAYYYDRFSKAETNRLTEKNAAIAKNVAILGLIIAVIMIALLFVLYFGFRKRL</sequence>
<keyword evidence="1" id="KW-1133">Transmembrane helix</keyword>
<dbReference type="EMBL" id="MK500334">
    <property type="protein sequence ID" value="QBK86570.1"/>
    <property type="molecule type" value="Genomic_DNA"/>
</dbReference>
<reference evidence="2" key="1">
    <citation type="journal article" date="2019" name="MBio">
        <title>Virus Genomes from Deep Sea Sediments Expand the Ocean Megavirome and Support Independent Origins of Viral Gigantism.</title>
        <authorList>
            <person name="Backstrom D."/>
            <person name="Yutin N."/>
            <person name="Jorgensen S.L."/>
            <person name="Dharamshi J."/>
            <person name="Homa F."/>
            <person name="Zaremba-Niedwiedzka K."/>
            <person name="Spang A."/>
            <person name="Wolf Y.I."/>
            <person name="Koonin E.V."/>
            <person name="Ettema T.J."/>
        </authorList>
    </citation>
    <scope>NUCLEOTIDE SEQUENCE</scope>
</reference>
<keyword evidence="1" id="KW-0472">Membrane</keyword>
<accession>A0A481YU63</accession>
<feature type="transmembrane region" description="Helical" evidence="1">
    <location>
        <begin position="52"/>
        <end position="75"/>
    </location>
</feature>
<keyword evidence="1" id="KW-0812">Transmembrane</keyword>
<organism evidence="2">
    <name type="scientific">Marseillevirus LCMAC102</name>
    <dbReference type="NCBI Taxonomy" id="2506603"/>
    <lineage>
        <taxon>Viruses</taxon>
        <taxon>Varidnaviria</taxon>
        <taxon>Bamfordvirae</taxon>
        <taxon>Nucleocytoviricota</taxon>
        <taxon>Megaviricetes</taxon>
        <taxon>Pimascovirales</taxon>
        <taxon>Pimascovirales incertae sedis</taxon>
        <taxon>Marseilleviridae</taxon>
    </lineage>
</organism>
<gene>
    <name evidence="2" type="ORF">LCMAC102_03650</name>
</gene>
<name>A0A481YU63_9VIRU</name>
<evidence type="ECO:0000313" key="2">
    <source>
        <dbReference type="EMBL" id="QBK86570.1"/>
    </source>
</evidence>